<dbReference type="GeneID" id="19956936"/>
<sequence>MPRAMAPFAGLMLTDWGGVAAWKRAFLDAAATRGLHQYYTVHDYEDPVTISPARRIEIHAAAEAAVPPVPHDLPSAAFGDAVLVRAHAIVAHVTAAMTAEAAAVRAHNVAAAVSFLLSALSPHLRDELDESKSPSLLWAEVHAKGFVLMDDCRFFKLLENVRFANDDELPDGLTRVEEHIQRFVDVIFVPSHGSDARLLAAADRLKMALLCNACPPLMAKVCEAWRADEPVWNYASMRRRLVEQCELQHLGFVANASPAPAVDALHAQAVAAPPATTAKSLEAVAHNPSSATSAAGIPCSLTSEVIGRDADDSEDDMELSTGDDDDVPIATQHRGRGRPKKRRPESSVHGLHNSTSNQQKRKRLAPESAAKAPRSIGGTAFELKDKTVPKRMSARLHAGTLRAMGAAPVECDVHGSSTKSESDDGTSVRNAAKTCRYKPEEVEFLRSALANTTDSDQIIYERGRAQGLFANRLLSSNASSNCQLEMQANGKPNHYTGPVLADWGGVAAWKRGFLDAAAAQGLHKYYTVPDYADPEAISPARRAEIHAAAEIAALLARTHAIIAYVAGAVTTEEAAVRAHNVAAAVSFLLSALSPRLRNNLGTDKSPYALWTKIHDKGYVLMDDCRLFGLLEHVRLADDDELLHGLARVEEHIQRFVDVIFVPSHGSDARLVAAADRLKMALLCNACLGDMADTFEAWRADEPAWDYAYMRRRLVEQSKSLHGGFLAENIPARAVDAPQVLIPDAPPATVADMLEVPLAAAVCGPATATSADDLASSPRAAAKAIDRDVDGSEDDMALATEDDDDAPIATIGKGRRRLNLKKRSPEASAHGVRTSTSNQQKRKRLAHESAPKAPRCTSSHGQFISTLRNIGGTAFELKEEVVATRSSARLHAGTLPYGSNPSLLHPSTCRNRETVECDGQGSSTESESDDGPSVRGAAKTCRYQPEEIEFLRRALANTTDSDQVMYERGRAQGLFVNRSFRAIQSKLMRMKTTSAATSSA</sequence>
<dbReference type="RefSeq" id="XP_008620632.1">
    <property type="nucleotide sequence ID" value="XM_008622410.1"/>
</dbReference>
<evidence type="ECO:0000313" key="2">
    <source>
        <dbReference type="EMBL" id="EQC25952.1"/>
    </source>
</evidence>
<evidence type="ECO:0000256" key="1">
    <source>
        <dbReference type="SAM" id="MobiDB-lite"/>
    </source>
</evidence>
<feature type="region of interest" description="Disordered" evidence="1">
    <location>
        <begin position="914"/>
        <end position="936"/>
    </location>
</feature>
<dbReference type="InParanoid" id="T0R912"/>
<protein>
    <submittedName>
        <fullName evidence="2">Uncharacterized protein</fullName>
    </submittedName>
</protein>
<dbReference type="EMBL" id="JH767249">
    <property type="protein sequence ID" value="EQC25952.1"/>
    <property type="molecule type" value="Genomic_DNA"/>
</dbReference>
<evidence type="ECO:0000313" key="3">
    <source>
        <dbReference type="Proteomes" id="UP000030762"/>
    </source>
</evidence>
<accession>T0R912</accession>
<dbReference type="VEuPathDB" id="FungiDB:SDRG_16209"/>
<dbReference type="Proteomes" id="UP000030762">
    <property type="component" value="Unassembled WGS sequence"/>
</dbReference>
<feature type="region of interest" description="Disordered" evidence="1">
    <location>
        <begin position="308"/>
        <end position="381"/>
    </location>
</feature>
<feature type="region of interest" description="Disordered" evidence="1">
    <location>
        <begin position="783"/>
        <end position="859"/>
    </location>
</feature>
<keyword evidence="3" id="KW-1185">Reference proteome</keyword>
<reference evidence="2 3" key="1">
    <citation type="submission" date="2012-04" db="EMBL/GenBank/DDBJ databases">
        <title>The Genome Sequence of Saprolegnia declina VS20.</title>
        <authorList>
            <consortium name="The Broad Institute Genome Sequencing Platform"/>
            <person name="Russ C."/>
            <person name="Nusbaum C."/>
            <person name="Tyler B."/>
            <person name="van West P."/>
            <person name="Dieguez-Uribeondo J."/>
            <person name="de Bruijn I."/>
            <person name="Tripathy S."/>
            <person name="Jiang R."/>
            <person name="Young S.K."/>
            <person name="Zeng Q."/>
            <person name="Gargeya S."/>
            <person name="Fitzgerald M."/>
            <person name="Haas B."/>
            <person name="Abouelleil A."/>
            <person name="Alvarado L."/>
            <person name="Arachchi H.M."/>
            <person name="Berlin A."/>
            <person name="Chapman S.B."/>
            <person name="Goldberg J."/>
            <person name="Griggs A."/>
            <person name="Gujja S."/>
            <person name="Hansen M."/>
            <person name="Howarth C."/>
            <person name="Imamovic A."/>
            <person name="Larimer J."/>
            <person name="McCowen C."/>
            <person name="Montmayeur A."/>
            <person name="Murphy C."/>
            <person name="Neiman D."/>
            <person name="Pearson M."/>
            <person name="Priest M."/>
            <person name="Roberts A."/>
            <person name="Saif S."/>
            <person name="Shea T."/>
            <person name="Sisk P."/>
            <person name="Sykes S."/>
            <person name="Wortman J."/>
            <person name="Nusbaum C."/>
            <person name="Birren B."/>
        </authorList>
    </citation>
    <scope>NUCLEOTIDE SEQUENCE [LARGE SCALE GENOMIC DNA]</scope>
    <source>
        <strain evidence="2 3">VS20</strain>
    </source>
</reference>
<dbReference type="AlphaFoldDB" id="T0R912"/>
<organism evidence="2 3">
    <name type="scientific">Saprolegnia diclina (strain VS20)</name>
    <dbReference type="NCBI Taxonomy" id="1156394"/>
    <lineage>
        <taxon>Eukaryota</taxon>
        <taxon>Sar</taxon>
        <taxon>Stramenopiles</taxon>
        <taxon>Oomycota</taxon>
        <taxon>Saprolegniomycetes</taxon>
        <taxon>Saprolegniales</taxon>
        <taxon>Saprolegniaceae</taxon>
        <taxon>Saprolegnia</taxon>
    </lineage>
</organism>
<name>T0R912_SAPDV</name>
<feature type="compositionally biased region" description="Basic residues" evidence="1">
    <location>
        <begin position="333"/>
        <end position="343"/>
    </location>
</feature>
<gene>
    <name evidence="2" type="ORF">SDRG_16209</name>
</gene>
<feature type="compositionally biased region" description="Acidic residues" evidence="1">
    <location>
        <begin position="311"/>
        <end position="327"/>
    </location>
</feature>
<proteinExistence type="predicted"/>
<feature type="compositionally biased region" description="Acidic residues" evidence="1">
    <location>
        <begin position="790"/>
        <end position="805"/>
    </location>
</feature>
<feature type="compositionally biased region" description="Basic residues" evidence="1">
    <location>
        <begin position="812"/>
        <end position="821"/>
    </location>
</feature>